<dbReference type="UniPathway" id="UPA00378"/>
<feature type="chain" id="PRO_5031068432" description="Hexosyltransferase" evidence="1">
    <location>
        <begin position="18"/>
        <end position="107"/>
    </location>
</feature>
<dbReference type="Proteomes" id="UP000596660">
    <property type="component" value="Unplaced"/>
</dbReference>
<dbReference type="AlphaFoldDB" id="A0A803L6Y7"/>
<name>A0A803L6Y7_CHEQI</name>
<sequence>MFLFLISNVICFGDVYDLPDICCTNMRMNYEDVSLGSWLIGLDVTHVDDKNLCCGTPPDCEWKAQAGNVCGASFDWICSGICRSDESIHEVHQRCGESEDELWKATF</sequence>
<feature type="signal peptide" evidence="1">
    <location>
        <begin position="1"/>
        <end position="17"/>
    </location>
</feature>
<evidence type="ECO:0000256" key="1">
    <source>
        <dbReference type="SAM" id="SignalP"/>
    </source>
</evidence>
<evidence type="ECO:0000313" key="3">
    <source>
        <dbReference type="Proteomes" id="UP000596660"/>
    </source>
</evidence>
<dbReference type="Gramene" id="AUR62007626-RA">
    <property type="protein sequence ID" value="AUR62007626-RA:cds"/>
    <property type="gene ID" value="AUR62007626"/>
</dbReference>
<evidence type="ECO:0000313" key="2">
    <source>
        <dbReference type="EnsemblPlants" id="AUR62007626-RA:cds"/>
    </source>
</evidence>
<accession>A0A803L6Y7</accession>
<protein>
    <recommendedName>
        <fullName evidence="4">Hexosyltransferase</fullName>
    </recommendedName>
</protein>
<reference evidence="2" key="2">
    <citation type="submission" date="2021-03" db="UniProtKB">
        <authorList>
            <consortium name="EnsemblPlants"/>
        </authorList>
    </citation>
    <scope>IDENTIFICATION</scope>
</reference>
<reference evidence="2" key="1">
    <citation type="journal article" date="2017" name="Nature">
        <title>The genome of Chenopodium quinoa.</title>
        <authorList>
            <person name="Jarvis D.E."/>
            <person name="Ho Y.S."/>
            <person name="Lightfoot D.J."/>
            <person name="Schmoeckel S.M."/>
            <person name="Li B."/>
            <person name="Borm T.J.A."/>
            <person name="Ohyanagi H."/>
            <person name="Mineta K."/>
            <person name="Michell C.T."/>
            <person name="Saber N."/>
            <person name="Kharbatia N.M."/>
            <person name="Rupper R.R."/>
            <person name="Sharp A.R."/>
            <person name="Dally N."/>
            <person name="Boughton B.A."/>
            <person name="Woo Y.H."/>
            <person name="Gao G."/>
            <person name="Schijlen E.G.W.M."/>
            <person name="Guo X."/>
            <person name="Momin A.A."/>
            <person name="Negrao S."/>
            <person name="Al-Babili S."/>
            <person name="Gehring C."/>
            <person name="Roessner U."/>
            <person name="Jung C."/>
            <person name="Murphy K."/>
            <person name="Arold S.T."/>
            <person name="Gojobori T."/>
            <person name="van der Linden C.G."/>
            <person name="van Loo E.N."/>
            <person name="Jellen E.N."/>
            <person name="Maughan P.J."/>
            <person name="Tester M."/>
        </authorList>
    </citation>
    <scope>NUCLEOTIDE SEQUENCE [LARGE SCALE GENOMIC DNA]</scope>
    <source>
        <strain evidence="2">cv. PI 614886</strain>
    </source>
</reference>
<keyword evidence="1" id="KW-0732">Signal</keyword>
<proteinExistence type="predicted"/>
<organism evidence="2 3">
    <name type="scientific">Chenopodium quinoa</name>
    <name type="common">Quinoa</name>
    <dbReference type="NCBI Taxonomy" id="63459"/>
    <lineage>
        <taxon>Eukaryota</taxon>
        <taxon>Viridiplantae</taxon>
        <taxon>Streptophyta</taxon>
        <taxon>Embryophyta</taxon>
        <taxon>Tracheophyta</taxon>
        <taxon>Spermatophyta</taxon>
        <taxon>Magnoliopsida</taxon>
        <taxon>eudicotyledons</taxon>
        <taxon>Gunneridae</taxon>
        <taxon>Pentapetalae</taxon>
        <taxon>Caryophyllales</taxon>
        <taxon>Chenopodiaceae</taxon>
        <taxon>Chenopodioideae</taxon>
        <taxon>Atripliceae</taxon>
        <taxon>Chenopodium</taxon>
    </lineage>
</organism>
<dbReference type="EnsemblPlants" id="AUR62007626-RA">
    <property type="protein sequence ID" value="AUR62007626-RA:cds"/>
    <property type="gene ID" value="AUR62007626"/>
</dbReference>
<keyword evidence="3" id="KW-1185">Reference proteome</keyword>
<evidence type="ECO:0008006" key="4">
    <source>
        <dbReference type="Google" id="ProtNLM"/>
    </source>
</evidence>